<sequence>MGAFSTTPLGAAPQSDSAAAESSRPVWAIVSRLVAWVIFAGGMVGAVMGIVDLRVLVTVAGLILASTAGLVLLKLRADAHGSA</sequence>
<keyword evidence="2" id="KW-0812">Transmembrane</keyword>
<keyword evidence="2" id="KW-1133">Transmembrane helix</keyword>
<evidence type="ECO:0000256" key="1">
    <source>
        <dbReference type="SAM" id="MobiDB-lite"/>
    </source>
</evidence>
<dbReference type="EMBL" id="JBIAQY010000001">
    <property type="protein sequence ID" value="MFF3566184.1"/>
    <property type="molecule type" value="Genomic_DNA"/>
</dbReference>
<dbReference type="RefSeq" id="WP_157186430.1">
    <property type="nucleotide sequence ID" value="NZ_JBIAQY010000001.1"/>
</dbReference>
<protein>
    <submittedName>
        <fullName evidence="3">Uncharacterized protein</fullName>
    </submittedName>
</protein>
<name>A0ABW6RQA9_9NOCA</name>
<proteinExistence type="predicted"/>
<organism evidence="3 4">
    <name type="scientific">Nocardia jiangxiensis</name>
    <dbReference type="NCBI Taxonomy" id="282685"/>
    <lineage>
        <taxon>Bacteria</taxon>
        <taxon>Bacillati</taxon>
        <taxon>Actinomycetota</taxon>
        <taxon>Actinomycetes</taxon>
        <taxon>Mycobacteriales</taxon>
        <taxon>Nocardiaceae</taxon>
        <taxon>Nocardia</taxon>
    </lineage>
</organism>
<keyword evidence="2" id="KW-0472">Membrane</keyword>
<evidence type="ECO:0000313" key="3">
    <source>
        <dbReference type="EMBL" id="MFF3566184.1"/>
    </source>
</evidence>
<feature type="transmembrane region" description="Helical" evidence="2">
    <location>
        <begin position="33"/>
        <end position="51"/>
    </location>
</feature>
<evidence type="ECO:0000313" key="4">
    <source>
        <dbReference type="Proteomes" id="UP001601992"/>
    </source>
</evidence>
<feature type="region of interest" description="Disordered" evidence="1">
    <location>
        <begin position="1"/>
        <end position="20"/>
    </location>
</feature>
<comment type="caution">
    <text evidence="3">The sequence shown here is derived from an EMBL/GenBank/DDBJ whole genome shotgun (WGS) entry which is preliminary data.</text>
</comment>
<accession>A0ABW6RQA9</accession>
<dbReference type="Proteomes" id="UP001601992">
    <property type="component" value="Unassembled WGS sequence"/>
</dbReference>
<reference evidence="3 4" key="1">
    <citation type="submission" date="2024-10" db="EMBL/GenBank/DDBJ databases">
        <title>The Natural Products Discovery Center: Release of the First 8490 Sequenced Strains for Exploring Actinobacteria Biosynthetic Diversity.</title>
        <authorList>
            <person name="Kalkreuter E."/>
            <person name="Kautsar S.A."/>
            <person name="Yang D."/>
            <person name="Bader C.D."/>
            <person name="Teijaro C.N."/>
            <person name="Fluegel L."/>
            <person name="Davis C.M."/>
            <person name="Simpson J.R."/>
            <person name="Lauterbach L."/>
            <person name="Steele A.D."/>
            <person name="Gui C."/>
            <person name="Meng S."/>
            <person name="Li G."/>
            <person name="Viehrig K."/>
            <person name="Ye F."/>
            <person name="Su P."/>
            <person name="Kiefer A.F."/>
            <person name="Nichols A."/>
            <person name="Cepeda A.J."/>
            <person name="Yan W."/>
            <person name="Fan B."/>
            <person name="Jiang Y."/>
            <person name="Adhikari A."/>
            <person name="Zheng C.-J."/>
            <person name="Schuster L."/>
            <person name="Cowan T.M."/>
            <person name="Smanski M.J."/>
            <person name="Chevrette M.G."/>
            <person name="De Carvalho L.P.S."/>
            <person name="Shen B."/>
        </authorList>
    </citation>
    <scope>NUCLEOTIDE SEQUENCE [LARGE SCALE GENOMIC DNA]</scope>
    <source>
        <strain evidence="3 4">NPDC002593</strain>
    </source>
</reference>
<gene>
    <name evidence="3" type="ORF">ACFYXQ_00220</name>
</gene>
<feature type="transmembrane region" description="Helical" evidence="2">
    <location>
        <begin position="57"/>
        <end position="75"/>
    </location>
</feature>
<keyword evidence="4" id="KW-1185">Reference proteome</keyword>
<evidence type="ECO:0000256" key="2">
    <source>
        <dbReference type="SAM" id="Phobius"/>
    </source>
</evidence>